<dbReference type="EMBL" id="CM047747">
    <property type="protein sequence ID" value="KAJ0017293.1"/>
    <property type="molecule type" value="Genomic_DNA"/>
</dbReference>
<reference evidence="2" key="1">
    <citation type="journal article" date="2023" name="G3 (Bethesda)">
        <title>Genome assembly and association tests identify interacting loci associated with vigor, precocity, and sex in interspecific pistachio rootstocks.</title>
        <authorList>
            <person name="Palmer W."/>
            <person name="Jacygrad E."/>
            <person name="Sagayaradj S."/>
            <person name="Cavanaugh K."/>
            <person name="Han R."/>
            <person name="Bertier L."/>
            <person name="Beede B."/>
            <person name="Kafkas S."/>
            <person name="Golino D."/>
            <person name="Preece J."/>
            <person name="Michelmore R."/>
        </authorList>
    </citation>
    <scope>NUCLEOTIDE SEQUENCE [LARGE SCALE GENOMIC DNA]</scope>
</reference>
<accession>A0ACC0XIW7</accession>
<keyword evidence="2" id="KW-1185">Reference proteome</keyword>
<proteinExistence type="predicted"/>
<sequence>METMNMNTPLLPPGFRFHPTDQELIILYLKNKISSSPNPVVSIIADVDIYKFNPWELPGKAWFGESEWFFFSPRDRKYRNGARPNRAAASGYWKASGTDKPIISSSGAKCLGVKKALAFYQGRPPKGEKTNWTMLEYRLIDDTFQSPRLRGSMRANESMETTAQMTWNPPTLFFYVSLKRFCMRSTEKFCLNLDDWVLCRVRQKSKTPQHIIEDYNIVNRNISPFTSGSLQGQDQIMNKEDPMEDSLYDQLQAHDLLLGAGQVTFQTESPEYSAYLSDFDSNPIPSMVSSDKEVLESIKRVLSIGALDELVSSLTPNSSSTTDENKDTNFQVSSPITSASDPLCFTEFII</sequence>
<organism evidence="1 2">
    <name type="scientific">Pistacia integerrima</name>
    <dbReference type="NCBI Taxonomy" id="434235"/>
    <lineage>
        <taxon>Eukaryota</taxon>
        <taxon>Viridiplantae</taxon>
        <taxon>Streptophyta</taxon>
        <taxon>Embryophyta</taxon>
        <taxon>Tracheophyta</taxon>
        <taxon>Spermatophyta</taxon>
        <taxon>Magnoliopsida</taxon>
        <taxon>eudicotyledons</taxon>
        <taxon>Gunneridae</taxon>
        <taxon>Pentapetalae</taxon>
        <taxon>rosids</taxon>
        <taxon>malvids</taxon>
        <taxon>Sapindales</taxon>
        <taxon>Anacardiaceae</taxon>
        <taxon>Pistacia</taxon>
    </lineage>
</organism>
<name>A0ACC0XIW7_9ROSI</name>
<evidence type="ECO:0000313" key="2">
    <source>
        <dbReference type="Proteomes" id="UP001163603"/>
    </source>
</evidence>
<dbReference type="Proteomes" id="UP001163603">
    <property type="component" value="Chromosome 12"/>
</dbReference>
<protein>
    <submittedName>
        <fullName evidence="1">Uncharacterized protein</fullName>
    </submittedName>
</protein>
<evidence type="ECO:0000313" key="1">
    <source>
        <dbReference type="EMBL" id="KAJ0017293.1"/>
    </source>
</evidence>
<gene>
    <name evidence="1" type="ORF">Pint_10504</name>
</gene>
<comment type="caution">
    <text evidence="1">The sequence shown here is derived from an EMBL/GenBank/DDBJ whole genome shotgun (WGS) entry which is preliminary data.</text>
</comment>